<dbReference type="KEGG" id="ctm:Cabther_A0424"/>
<evidence type="ECO:0000256" key="2">
    <source>
        <dbReference type="ARBA" id="ARBA00023004"/>
    </source>
</evidence>
<gene>
    <name evidence="4" type="ordered locus">Cabther_A0424</name>
</gene>
<reference evidence="4 5" key="1">
    <citation type="journal article" date="2012" name="Environ. Microbiol.">
        <title>Complete genome of Candidatus Chloracidobacterium thermophilum, a chlorophyll-based photoheterotroph belonging to the phylum Acidobacteria.</title>
        <authorList>
            <person name="Garcia Costas A.M."/>
            <person name="Liu Z."/>
            <person name="Tomsho L.P."/>
            <person name="Schuster S.C."/>
            <person name="Ward D.M."/>
            <person name="Bryant D.A."/>
        </authorList>
    </citation>
    <scope>NUCLEOTIDE SEQUENCE [LARGE SCALE GENOMIC DNA]</scope>
    <source>
        <strain evidence="4 5">B</strain>
    </source>
</reference>
<accession>G2LGS4</accession>
<dbReference type="EMBL" id="CP002514">
    <property type="protein sequence ID" value="AEP11185.1"/>
    <property type="molecule type" value="Genomic_DNA"/>
</dbReference>
<dbReference type="InterPro" id="IPR009040">
    <property type="entry name" value="Ferritin-like_diiron"/>
</dbReference>
<dbReference type="GO" id="GO:0006879">
    <property type="term" value="P:intracellular iron ion homeostasis"/>
    <property type="evidence" value="ECO:0007669"/>
    <property type="project" value="UniProtKB-KW"/>
</dbReference>
<dbReference type="Gene3D" id="1.20.1260.10">
    <property type="match status" value="1"/>
</dbReference>
<dbReference type="InterPro" id="IPR008331">
    <property type="entry name" value="Ferritin_DPS_dom"/>
</dbReference>
<dbReference type="GO" id="GO:0005829">
    <property type="term" value="C:cytosol"/>
    <property type="evidence" value="ECO:0007669"/>
    <property type="project" value="TreeGrafter"/>
</dbReference>
<dbReference type="InterPro" id="IPR009078">
    <property type="entry name" value="Ferritin-like_SF"/>
</dbReference>
<dbReference type="PANTHER" id="PTHR30295:SF0">
    <property type="entry name" value="BACTERIOFERRITIN"/>
    <property type="match status" value="1"/>
</dbReference>
<evidence type="ECO:0000259" key="3">
    <source>
        <dbReference type="PROSITE" id="PS50905"/>
    </source>
</evidence>
<dbReference type="AlphaFoldDB" id="G2LGS4"/>
<evidence type="ECO:0000313" key="5">
    <source>
        <dbReference type="Proteomes" id="UP000006791"/>
    </source>
</evidence>
<dbReference type="STRING" id="981222.Cabther_A0424"/>
<dbReference type="CDD" id="cd00657">
    <property type="entry name" value="Ferritin_like"/>
    <property type="match status" value="1"/>
</dbReference>
<evidence type="ECO:0000256" key="1">
    <source>
        <dbReference type="ARBA" id="ARBA00022434"/>
    </source>
</evidence>
<dbReference type="PANTHER" id="PTHR30295">
    <property type="entry name" value="BACTERIOFERRITIN"/>
    <property type="match status" value="1"/>
</dbReference>
<name>G2LGS4_CHLTF</name>
<sequence length="149" mass="16929">MKPILEDIDVEQTTALLSEIMECELAGVVCYTHFALMVTGPNRIPIVNFFKQQATESLAHAQQVGEILTGLDGHPSLRIAAIEETHRHSVRDILEESLAHERRALDLYKKLLALVADRSVYIEEFARTMIGQEELHCIELKKMLRDYGQ</sequence>
<dbReference type="GO" id="GO:0004322">
    <property type="term" value="F:ferroxidase activity"/>
    <property type="evidence" value="ECO:0007669"/>
    <property type="project" value="TreeGrafter"/>
</dbReference>
<keyword evidence="5" id="KW-1185">Reference proteome</keyword>
<keyword evidence="1" id="KW-0409">Iron storage</keyword>
<proteinExistence type="predicted"/>
<dbReference type="Pfam" id="PF00210">
    <property type="entry name" value="Ferritin"/>
    <property type="match status" value="1"/>
</dbReference>
<dbReference type="GO" id="GO:0008199">
    <property type="term" value="F:ferric iron binding"/>
    <property type="evidence" value="ECO:0007669"/>
    <property type="project" value="InterPro"/>
</dbReference>
<dbReference type="SUPFAM" id="SSF47240">
    <property type="entry name" value="Ferritin-like"/>
    <property type="match status" value="1"/>
</dbReference>
<keyword evidence="2" id="KW-0408">Iron</keyword>
<organism evidence="4 5">
    <name type="scientific">Chloracidobacterium thermophilum (strain B)</name>
    <dbReference type="NCBI Taxonomy" id="981222"/>
    <lineage>
        <taxon>Bacteria</taxon>
        <taxon>Pseudomonadati</taxon>
        <taxon>Acidobacteriota</taxon>
        <taxon>Terriglobia</taxon>
        <taxon>Terriglobales</taxon>
        <taxon>Acidobacteriaceae</taxon>
        <taxon>Chloracidobacterium</taxon>
    </lineage>
</organism>
<dbReference type="OrthoDB" id="9796683at2"/>
<dbReference type="InterPro" id="IPR012347">
    <property type="entry name" value="Ferritin-like"/>
</dbReference>
<dbReference type="PROSITE" id="PS50905">
    <property type="entry name" value="FERRITIN_LIKE"/>
    <property type="match status" value="1"/>
</dbReference>
<dbReference type="GO" id="GO:0020037">
    <property type="term" value="F:heme binding"/>
    <property type="evidence" value="ECO:0007669"/>
    <property type="project" value="TreeGrafter"/>
</dbReference>
<protein>
    <submittedName>
        <fullName evidence="4">Bacterioferritin (Cytochrome b1)</fullName>
    </submittedName>
</protein>
<evidence type="ECO:0000313" key="4">
    <source>
        <dbReference type="EMBL" id="AEP11185.1"/>
    </source>
</evidence>
<feature type="domain" description="Ferritin-like diiron" evidence="3">
    <location>
        <begin position="7"/>
        <end position="149"/>
    </location>
</feature>
<dbReference type="RefSeq" id="WP_014098923.1">
    <property type="nucleotide sequence ID" value="NC_016024.1"/>
</dbReference>
<dbReference type="Proteomes" id="UP000006791">
    <property type="component" value="Chromosome 1"/>
</dbReference>
<dbReference type="HOGENOM" id="CLU_133183_0_0_0"/>